<dbReference type="EMBL" id="JAFBEC010000012">
    <property type="protein sequence ID" value="MBM7634411.1"/>
    <property type="molecule type" value="Genomic_DNA"/>
</dbReference>
<sequence length="129" mass="14307">MKKIVIPTLSIILLFGCSAEEEQDELGELSSEPLEVAIFLEPEAQVDESVEVETEVTQGGEPVDDAHEVEFEIRVADTEEGIFIEAEHQGDGIYSISHSFEEDGIYEVQSHVTARGMHIMPVETIKVHP</sequence>
<accession>A0ABS2PH40</accession>
<proteinExistence type="predicted"/>
<protein>
    <recommendedName>
        <fullName evidence="1">YtkA-like domain-containing protein</fullName>
    </recommendedName>
</protein>
<dbReference type="Pfam" id="PF13115">
    <property type="entry name" value="YtkA"/>
    <property type="match status" value="1"/>
</dbReference>
<dbReference type="PROSITE" id="PS51257">
    <property type="entry name" value="PROKAR_LIPOPROTEIN"/>
    <property type="match status" value="1"/>
</dbReference>
<organism evidence="2 3">
    <name type="scientific">Geomicrobium sediminis</name>
    <dbReference type="NCBI Taxonomy" id="1347788"/>
    <lineage>
        <taxon>Bacteria</taxon>
        <taxon>Bacillati</taxon>
        <taxon>Bacillota</taxon>
        <taxon>Bacilli</taxon>
        <taxon>Bacillales</taxon>
        <taxon>Geomicrobium</taxon>
    </lineage>
</organism>
<dbReference type="Proteomes" id="UP000741863">
    <property type="component" value="Unassembled WGS sequence"/>
</dbReference>
<comment type="caution">
    <text evidence="2">The sequence shown here is derived from an EMBL/GenBank/DDBJ whole genome shotgun (WGS) entry which is preliminary data.</text>
</comment>
<reference evidence="2 3" key="1">
    <citation type="submission" date="2021-01" db="EMBL/GenBank/DDBJ databases">
        <title>Genomic Encyclopedia of Type Strains, Phase IV (KMG-IV): sequencing the most valuable type-strain genomes for metagenomic binning, comparative biology and taxonomic classification.</title>
        <authorList>
            <person name="Goeker M."/>
        </authorList>
    </citation>
    <scope>NUCLEOTIDE SEQUENCE [LARGE SCALE GENOMIC DNA]</scope>
    <source>
        <strain evidence="2 3">DSM 25540</strain>
    </source>
</reference>
<name>A0ABS2PH40_9BACL</name>
<evidence type="ECO:0000313" key="3">
    <source>
        <dbReference type="Proteomes" id="UP000741863"/>
    </source>
</evidence>
<evidence type="ECO:0000313" key="2">
    <source>
        <dbReference type="EMBL" id="MBM7634411.1"/>
    </source>
</evidence>
<feature type="domain" description="YtkA-like" evidence="1">
    <location>
        <begin position="31"/>
        <end position="111"/>
    </location>
</feature>
<gene>
    <name evidence="2" type="ORF">JOD17_003517</name>
</gene>
<dbReference type="InterPro" id="IPR032693">
    <property type="entry name" value="YtkA-like_dom"/>
</dbReference>
<evidence type="ECO:0000259" key="1">
    <source>
        <dbReference type="Pfam" id="PF13115"/>
    </source>
</evidence>
<dbReference type="RefSeq" id="WP_204699188.1">
    <property type="nucleotide sequence ID" value="NZ_JAFBEC010000012.1"/>
</dbReference>
<keyword evidence="3" id="KW-1185">Reference proteome</keyword>